<keyword evidence="1" id="KW-0732">Signal</keyword>
<evidence type="ECO:0000313" key="3">
    <source>
        <dbReference type="EMBL" id="SMP81074.1"/>
    </source>
</evidence>
<name>A0ABY1QUY0_9BURK</name>
<evidence type="ECO:0000313" key="4">
    <source>
        <dbReference type="Proteomes" id="UP001158049"/>
    </source>
</evidence>
<accession>A0ABY1QUY0</accession>
<reference evidence="3 4" key="1">
    <citation type="submission" date="2017-05" db="EMBL/GenBank/DDBJ databases">
        <authorList>
            <person name="Varghese N."/>
            <person name="Submissions S."/>
        </authorList>
    </citation>
    <scope>NUCLEOTIDE SEQUENCE [LARGE SCALE GENOMIC DNA]</scope>
    <source>
        <strain evidence="3 4">DSM 26001</strain>
    </source>
</reference>
<dbReference type="Proteomes" id="UP001158049">
    <property type="component" value="Unassembled WGS sequence"/>
</dbReference>
<dbReference type="Gene3D" id="1.10.238.10">
    <property type="entry name" value="EF-hand"/>
    <property type="match status" value="1"/>
</dbReference>
<sequence>MKQTRVLILASAIILAGCASVGAQPAAEDGMRMDGMMGGSHGMMKMDSNSDGKITKEEFMKSHEAMFDMMKGKDGTIDAAGMGKRCNMMHGMMMGAMQSHGGMPK</sequence>
<dbReference type="PROSITE" id="PS50222">
    <property type="entry name" value="EF_HAND_2"/>
    <property type="match status" value="1"/>
</dbReference>
<evidence type="ECO:0000259" key="2">
    <source>
        <dbReference type="PROSITE" id="PS50222"/>
    </source>
</evidence>
<dbReference type="EMBL" id="FXUL01000041">
    <property type="protein sequence ID" value="SMP81074.1"/>
    <property type="molecule type" value="Genomic_DNA"/>
</dbReference>
<proteinExistence type="predicted"/>
<dbReference type="SUPFAM" id="SSF47473">
    <property type="entry name" value="EF-hand"/>
    <property type="match status" value="1"/>
</dbReference>
<organism evidence="3 4">
    <name type="scientific">Noviherbaspirillum suwonense</name>
    <dbReference type="NCBI Taxonomy" id="1224511"/>
    <lineage>
        <taxon>Bacteria</taxon>
        <taxon>Pseudomonadati</taxon>
        <taxon>Pseudomonadota</taxon>
        <taxon>Betaproteobacteria</taxon>
        <taxon>Burkholderiales</taxon>
        <taxon>Oxalobacteraceae</taxon>
        <taxon>Noviherbaspirillum</taxon>
    </lineage>
</organism>
<dbReference type="InterPro" id="IPR018247">
    <property type="entry name" value="EF_Hand_1_Ca_BS"/>
</dbReference>
<keyword evidence="4" id="KW-1185">Reference proteome</keyword>
<dbReference type="Pfam" id="PF13202">
    <property type="entry name" value="EF-hand_5"/>
    <property type="match status" value="1"/>
</dbReference>
<dbReference type="RefSeq" id="WP_283445610.1">
    <property type="nucleotide sequence ID" value="NZ_FXUL01000041.1"/>
</dbReference>
<dbReference type="PROSITE" id="PS51257">
    <property type="entry name" value="PROKAR_LIPOPROTEIN"/>
    <property type="match status" value="1"/>
</dbReference>
<dbReference type="PROSITE" id="PS00018">
    <property type="entry name" value="EF_HAND_1"/>
    <property type="match status" value="1"/>
</dbReference>
<gene>
    <name evidence="3" type="ORF">SAMN06295970_14120</name>
</gene>
<feature type="chain" id="PRO_5047153525" evidence="1">
    <location>
        <begin position="24"/>
        <end position="105"/>
    </location>
</feature>
<protein>
    <submittedName>
        <fullName evidence="3">EF hand</fullName>
    </submittedName>
</protein>
<feature type="domain" description="EF-hand" evidence="2">
    <location>
        <begin position="43"/>
        <end position="69"/>
    </location>
</feature>
<dbReference type="InterPro" id="IPR002048">
    <property type="entry name" value="EF_hand_dom"/>
</dbReference>
<comment type="caution">
    <text evidence="3">The sequence shown here is derived from an EMBL/GenBank/DDBJ whole genome shotgun (WGS) entry which is preliminary data.</text>
</comment>
<evidence type="ECO:0000256" key="1">
    <source>
        <dbReference type="SAM" id="SignalP"/>
    </source>
</evidence>
<feature type="signal peptide" evidence="1">
    <location>
        <begin position="1"/>
        <end position="23"/>
    </location>
</feature>
<dbReference type="InterPro" id="IPR011992">
    <property type="entry name" value="EF-hand-dom_pair"/>
</dbReference>